<dbReference type="SUPFAM" id="SSF53756">
    <property type="entry name" value="UDP-Glycosyltransferase/glycogen phosphorylase"/>
    <property type="match status" value="1"/>
</dbReference>
<dbReference type="InterPro" id="IPR001296">
    <property type="entry name" value="Glyco_trans_1"/>
</dbReference>
<reference evidence="3 4" key="1">
    <citation type="submission" date="2014-08" db="EMBL/GenBank/DDBJ databases">
        <title>Complete genome of a marine bacteria Jeotgalibacillus malaysiensis.</title>
        <authorList>
            <person name="Yaakop A.S."/>
            <person name="Chan K.-G."/>
            <person name="Goh K.M."/>
        </authorList>
    </citation>
    <scope>NUCLEOTIDE SEQUENCE [LARGE SCALE GENOMIC DNA]</scope>
    <source>
        <strain evidence="3 4">D5</strain>
    </source>
</reference>
<gene>
    <name evidence="3" type="ORF">JMA_33910</name>
</gene>
<protein>
    <submittedName>
        <fullName evidence="3">Uncharacterized protein</fullName>
    </submittedName>
</protein>
<sequence>MSIATERNPEVEEGVAVKRILHITGAMNRGGTETMLMNLYRKLDKTKWQFDFVSYSKDHAAYDKEIQAMGGRIIHITHPGSLTEHIKAIKHNGPYEAVHAHTLFQCGIALAAAKMAGVKNRIAHAHTTMDHADTFVRKTYMHAMRRTILMLSTERLACSKAAAVYLFGKEASFLFLPNAIQWEGFLKNEAERAELRKELGLEQSFVVGHAGRFIPAKNQQFLIKLFPEIKKRNPNAKLLLVGDGDLRGELENQVLQSDYAKDITFLGLREDMESVFQTFDVFAFPSIYEGLGLVLLEAQAAGKKCIVSEAVQPEADLKLGLISTVSLSDEKRWVEEVLHSEAAQVSKTDIERAFINERYSVQQALDQLLNIYQREETRHEKAVNRYV</sequence>
<dbReference type="PANTHER" id="PTHR45947:SF3">
    <property type="entry name" value="SULFOQUINOVOSYL TRANSFERASE SQD2"/>
    <property type="match status" value="1"/>
</dbReference>
<dbReference type="Pfam" id="PF13439">
    <property type="entry name" value="Glyco_transf_4"/>
    <property type="match status" value="1"/>
</dbReference>
<dbReference type="Gene3D" id="3.40.50.2000">
    <property type="entry name" value="Glycogen Phosphorylase B"/>
    <property type="match status" value="2"/>
</dbReference>
<dbReference type="AlphaFoldDB" id="A0A0B5AVS6"/>
<organism evidence="3 4">
    <name type="scientific">Jeotgalibacillus malaysiensis</name>
    <dbReference type="NCBI Taxonomy" id="1508404"/>
    <lineage>
        <taxon>Bacteria</taxon>
        <taxon>Bacillati</taxon>
        <taxon>Bacillota</taxon>
        <taxon>Bacilli</taxon>
        <taxon>Bacillales</taxon>
        <taxon>Caryophanaceae</taxon>
        <taxon>Jeotgalibacillus</taxon>
    </lineage>
</organism>
<feature type="domain" description="Glycosyl transferase family 1" evidence="1">
    <location>
        <begin position="192"/>
        <end position="311"/>
    </location>
</feature>
<evidence type="ECO:0000259" key="1">
    <source>
        <dbReference type="Pfam" id="PF00534"/>
    </source>
</evidence>
<dbReference type="InterPro" id="IPR028098">
    <property type="entry name" value="Glyco_trans_4-like_N"/>
</dbReference>
<dbReference type="CDD" id="cd03812">
    <property type="entry name" value="GT4_CapH-like"/>
    <property type="match status" value="1"/>
</dbReference>
<accession>A0A0B5AVS6</accession>
<dbReference type="GO" id="GO:0016757">
    <property type="term" value="F:glycosyltransferase activity"/>
    <property type="evidence" value="ECO:0007669"/>
    <property type="project" value="InterPro"/>
</dbReference>
<dbReference type="Proteomes" id="UP000031449">
    <property type="component" value="Chromosome"/>
</dbReference>
<dbReference type="PANTHER" id="PTHR45947">
    <property type="entry name" value="SULFOQUINOVOSYL TRANSFERASE SQD2"/>
    <property type="match status" value="1"/>
</dbReference>
<feature type="domain" description="Glycosyltransferase subfamily 4-like N-terminal" evidence="2">
    <location>
        <begin position="30"/>
        <end position="164"/>
    </location>
</feature>
<keyword evidence="4" id="KW-1185">Reference proteome</keyword>
<dbReference type="Pfam" id="PF00534">
    <property type="entry name" value="Glycos_transf_1"/>
    <property type="match status" value="1"/>
</dbReference>
<dbReference type="HOGENOM" id="CLU_009583_33_0_9"/>
<evidence type="ECO:0000313" key="3">
    <source>
        <dbReference type="EMBL" id="AJD92708.1"/>
    </source>
</evidence>
<proteinExistence type="predicted"/>
<dbReference type="STRING" id="1508404.JMA_33910"/>
<name>A0A0B5AVS6_9BACL</name>
<evidence type="ECO:0000313" key="4">
    <source>
        <dbReference type="Proteomes" id="UP000031449"/>
    </source>
</evidence>
<evidence type="ECO:0000259" key="2">
    <source>
        <dbReference type="Pfam" id="PF13439"/>
    </source>
</evidence>
<dbReference type="BioCyc" id="JESP1508404:G14D9-12672-MONOMER"/>
<dbReference type="InterPro" id="IPR050194">
    <property type="entry name" value="Glycosyltransferase_grp1"/>
</dbReference>
<dbReference type="EMBL" id="CP009416">
    <property type="protein sequence ID" value="AJD92708.1"/>
    <property type="molecule type" value="Genomic_DNA"/>
</dbReference>
<dbReference type="KEGG" id="jeo:JMA_33910"/>